<keyword evidence="4" id="KW-0010">Activator</keyword>
<feature type="domain" description="AP2/ERF" evidence="9">
    <location>
        <begin position="108"/>
        <end position="165"/>
    </location>
</feature>
<evidence type="ECO:0000256" key="4">
    <source>
        <dbReference type="ARBA" id="ARBA00023159"/>
    </source>
</evidence>
<sequence>MISSYFHGSLLLQLGLTSLVFWINLFNQQGSVEQLFILDGLRYELLPLRDVSKVTTLVHPIRSLLNVHQFIILSLSLPNSINYFGTMNSDGRFPGFGTNTIPGHKPGGYRGVRVRRSGKWVSEIREPKKSSRIWLGTFPTPEMAATAYDVAALALKGHSAELNFPLSATSLPVPASTSPRDIGKINSSSVISEISLDSNEYIDEDFIFDMPNLLLNMAEGMLLSPPPLEVAEDEEDEVTTESTGNQNLWSHP</sequence>
<protein>
    <recommendedName>
        <fullName evidence="9">AP2/ERF domain-containing protein</fullName>
    </recommendedName>
</protein>
<dbReference type="InterPro" id="IPR001471">
    <property type="entry name" value="AP2/ERF_dom"/>
</dbReference>
<feature type="region of interest" description="Disordered" evidence="8">
    <location>
        <begin position="230"/>
        <end position="252"/>
    </location>
</feature>
<comment type="similarity">
    <text evidence="7">Belongs to the AP2/ERF transcription factor family. ERF subfamily.</text>
</comment>
<reference evidence="10 11" key="1">
    <citation type="journal article" date="2020" name="Mol. Biol. Evol.">
        <title>Distinct Expression and Methylation Patterns for Genes with Different Fates following a Single Whole-Genome Duplication in Flowering Plants.</title>
        <authorList>
            <person name="Shi T."/>
            <person name="Rahmani R.S."/>
            <person name="Gugger P.F."/>
            <person name="Wang M."/>
            <person name="Li H."/>
            <person name="Zhang Y."/>
            <person name="Li Z."/>
            <person name="Wang Q."/>
            <person name="Van de Peer Y."/>
            <person name="Marchal K."/>
            <person name="Chen J."/>
        </authorList>
    </citation>
    <scope>NUCLEOTIDE SEQUENCE [LARGE SCALE GENOMIC DNA]</scope>
    <source>
        <tissue evidence="10">Leaf</tissue>
    </source>
</reference>
<comment type="subcellular location">
    <subcellularLocation>
        <location evidence="1">Nucleus</location>
    </subcellularLocation>
</comment>
<evidence type="ECO:0000256" key="3">
    <source>
        <dbReference type="ARBA" id="ARBA00023125"/>
    </source>
</evidence>
<dbReference type="InterPro" id="IPR016177">
    <property type="entry name" value="DNA-bd_dom_sf"/>
</dbReference>
<dbReference type="AlphaFoldDB" id="A0A823A0T5"/>
<keyword evidence="11" id="KW-1185">Reference proteome</keyword>
<keyword evidence="3" id="KW-0238">DNA-binding</keyword>
<evidence type="ECO:0000313" key="10">
    <source>
        <dbReference type="EMBL" id="DAD48646.1"/>
    </source>
</evidence>
<name>A0A823A0T5_NELNU</name>
<dbReference type="PRINTS" id="PR00367">
    <property type="entry name" value="ETHRSPELEMNT"/>
</dbReference>
<dbReference type="Gene3D" id="3.30.730.10">
    <property type="entry name" value="AP2/ERF domain"/>
    <property type="match status" value="1"/>
</dbReference>
<dbReference type="SUPFAM" id="SSF54171">
    <property type="entry name" value="DNA-binding domain"/>
    <property type="match status" value="1"/>
</dbReference>
<keyword evidence="5" id="KW-0804">Transcription</keyword>
<proteinExistence type="inferred from homology"/>
<dbReference type="PANTHER" id="PTHR31839">
    <property type="entry name" value="DEHYDRATION-RESPONSIVE ELEMENT-BINDING PROTEIN 1D"/>
    <property type="match status" value="1"/>
</dbReference>
<evidence type="ECO:0000256" key="1">
    <source>
        <dbReference type="ARBA" id="ARBA00004123"/>
    </source>
</evidence>
<evidence type="ECO:0000313" key="11">
    <source>
        <dbReference type="Proteomes" id="UP000607653"/>
    </source>
</evidence>
<organism evidence="10 11">
    <name type="scientific">Nelumbo nucifera</name>
    <name type="common">Sacred lotus</name>
    <dbReference type="NCBI Taxonomy" id="4432"/>
    <lineage>
        <taxon>Eukaryota</taxon>
        <taxon>Viridiplantae</taxon>
        <taxon>Streptophyta</taxon>
        <taxon>Embryophyta</taxon>
        <taxon>Tracheophyta</taxon>
        <taxon>Spermatophyta</taxon>
        <taxon>Magnoliopsida</taxon>
        <taxon>Proteales</taxon>
        <taxon>Nelumbonaceae</taxon>
        <taxon>Nelumbo</taxon>
    </lineage>
</organism>
<dbReference type="Proteomes" id="UP000607653">
    <property type="component" value="Unassembled WGS sequence"/>
</dbReference>
<evidence type="ECO:0000256" key="7">
    <source>
        <dbReference type="ARBA" id="ARBA00024343"/>
    </source>
</evidence>
<keyword evidence="6" id="KW-0539">Nucleus</keyword>
<dbReference type="PROSITE" id="PS51032">
    <property type="entry name" value="AP2_ERF"/>
    <property type="match status" value="1"/>
</dbReference>
<evidence type="ECO:0000256" key="2">
    <source>
        <dbReference type="ARBA" id="ARBA00023015"/>
    </source>
</evidence>
<dbReference type="GO" id="GO:0003700">
    <property type="term" value="F:DNA-binding transcription factor activity"/>
    <property type="evidence" value="ECO:0007669"/>
    <property type="project" value="InterPro"/>
</dbReference>
<dbReference type="Pfam" id="PF00847">
    <property type="entry name" value="AP2"/>
    <property type="match status" value="1"/>
</dbReference>
<gene>
    <name evidence="10" type="ORF">HUJ06_018583</name>
</gene>
<evidence type="ECO:0000256" key="6">
    <source>
        <dbReference type="ARBA" id="ARBA00023242"/>
    </source>
</evidence>
<dbReference type="EMBL" id="DUZY01000008">
    <property type="protein sequence ID" value="DAD48646.1"/>
    <property type="molecule type" value="Genomic_DNA"/>
</dbReference>
<dbReference type="GO" id="GO:0003677">
    <property type="term" value="F:DNA binding"/>
    <property type="evidence" value="ECO:0007669"/>
    <property type="project" value="UniProtKB-KW"/>
</dbReference>
<dbReference type="InterPro" id="IPR045277">
    <property type="entry name" value="DRE1A-I"/>
</dbReference>
<dbReference type="PANTHER" id="PTHR31839:SF85">
    <property type="entry name" value="AP2_ERF DOMAIN-CONTAINING PROTEIN"/>
    <property type="match status" value="1"/>
</dbReference>
<keyword evidence="2" id="KW-0805">Transcription regulation</keyword>
<dbReference type="InterPro" id="IPR036955">
    <property type="entry name" value="AP2/ERF_dom_sf"/>
</dbReference>
<evidence type="ECO:0000259" key="9">
    <source>
        <dbReference type="PROSITE" id="PS51032"/>
    </source>
</evidence>
<feature type="compositionally biased region" description="Polar residues" evidence="8">
    <location>
        <begin position="242"/>
        <end position="252"/>
    </location>
</feature>
<evidence type="ECO:0000256" key="8">
    <source>
        <dbReference type="SAM" id="MobiDB-lite"/>
    </source>
</evidence>
<feature type="compositionally biased region" description="Acidic residues" evidence="8">
    <location>
        <begin position="230"/>
        <end position="239"/>
    </location>
</feature>
<dbReference type="SMART" id="SM00380">
    <property type="entry name" value="AP2"/>
    <property type="match status" value="1"/>
</dbReference>
<evidence type="ECO:0000256" key="5">
    <source>
        <dbReference type="ARBA" id="ARBA00023163"/>
    </source>
</evidence>
<comment type="caution">
    <text evidence="10">The sequence shown here is derived from an EMBL/GenBank/DDBJ whole genome shotgun (WGS) entry which is preliminary data.</text>
</comment>
<dbReference type="GO" id="GO:0005634">
    <property type="term" value="C:nucleus"/>
    <property type="evidence" value="ECO:0007669"/>
    <property type="project" value="UniProtKB-SubCell"/>
</dbReference>
<dbReference type="CDD" id="cd00018">
    <property type="entry name" value="AP2"/>
    <property type="match status" value="1"/>
</dbReference>
<dbReference type="FunFam" id="3.30.730.10:FF:000001">
    <property type="entry name" value="Ethylene-responsive transcription factor 2"/>
    <property type="match status" value="1"/>
</dbReference>
<accession>A0A823A0T5</accession>